<dbReference type="STRING" id="314344.AL013_08790"/>
<feature type="coiled-coil region" evidence="1">
    <location>
        <begin position="2"/>
        <end position="29"/>
    </location>
</feature>
<comment type="caution">
    <text evidence="3">The sequence shown here is derived from an EMBL/GenBank/DDBJ whole genome shotgun (WGS) entry which is preliminary data.</text>
</comment>
<dbReference type="AlphaFoldDB" id="Q0EX37"/>
<keyword evidence="1" id="KW-0175">Coiled coil</keyword>
<dbReference type="Proteomes" id="UP000005297">
    <property type="component" value="Unassembled WGS sequence"/>
</dbReference>
<dbReference type="OrthoDB" id="9795505at2"/>
<keyword evidence="2" id="KW-0472">Membrane</keyword>
<accession>Q0EX37</accession>
<feature type="transmembrane region" description="Helical" evidence="2">
    <location>
        <begin position="56"/>
        <end position="75"/>
    </location>
</feature>
<dbReference type="eggNOG" id="ENOG502ZU8H">
    <property type="taxonomic scope" value="Bacteria"/>
</dbReference>
<gene>
    <name evidence="3" type="ORF">SPV1_12722</name>
</gene>
<evidence type="ECO:0000256" key="1">
    <source>
        <dbReference type="SAM" id="Coils"/>
    </source>
</evidence>
<evidence type="ECO:0000256" key="2">
    <source>
        <dbReference type="SAM" id="Phobius"/>
    </source>
</evidence>
<keyword evidence="2" id="KW-0812">Transmembrane</keyword>
<evidence type="ECO:0000313" key="3">
    <source>
        <dbReference type="EMBL" id="EAU53837.1"/>
    </source>
</evidence>
<dbReference type="RefSeq" id="WP_009850059.1">
    <property type="nucleotide sequence ID" value="NZ_DS022294.1"/>
</dbReference>
<dbReference type="InParanoid" id="Q0EX37"/>
<protein>
    <submittedName>
        <fullName evidence="3">Uncharacterized protein</fullName>
    </submittedName>
</protein>
<dbReference type="EMBL" id="AATS01000016">
    <property type="protein sequence ID" value="EAU53837.1"/>
    <property type="molecule type" value="Genomic_DNA"/>
</dbReference>
<sequence>MNARITQLIDQIKQLEEELTNEVQQHEDTLLFQLKGKRVEFEKSIRQAHRRLKTNVWVWLVGVRPINIITAPIIYSMIIPLLIVDLTISFYQISCFPIYKITRVRRSDYIVFDRQHLAYLNIFEKFHCLYCSYANGLVAYVQEILARTELYFCPIKHAHKLLATHRHYRRFMSYGDADNYPDRLEALRKSLDEKADR</sequence>
<reference evidence="3 4" key="1">
    <citation type="submission" date="2006-09" db="EMBL/GenBank/DDBJ databases">
        <authorList>
            <person name="Emerson D."/>
            <person name="Ferriera S."/>
            <person name="Johnson J."/>
            <person name="Kravitz S."/>
            <person name="Halpern A."/>
            <person name="Remington K."/>
            <person name="Beeson K."/>
            <person name="Tran B."/>
            <person name="Rogers Y.-H."/>
            <person name="Friedman R."/>
            <person name="Venter J.C."/>
        </authorList>
    </citation>
    <scope>NUCLEOTIDE SEQUENCE [LARGE SCALE GENOMIC DNA]</scope>
    <source>
        <strain evidence="3 4">PV-1</strain>
    </source>
</reference>
<name>Q0EX37_9PROT</name>
<evidence type="ECO:0000313" key="4">
    <source>
        <dbReference type="Proteomes" id="UP000005297"/>
    </source>
</evidence>
<organism evidence="3 4">
    <name type="scientific">Mariprofundus ferrooxydans PV-1</name>
    <dbReference type="NCBI Taxonomy" id="314345"/>
    <lineage>
        <taxon>Bacteria</taxon>
        <taxon>Pseudomonadati</taxon>
        <taxon>Pseudomonadota</taxon>
        <taxon>Candidatius Mariprofundia</taxon>
        <taxon>Mariprofundales</taxon>
        <taxon>Mariprofundaceae</taxon>
        <taxon>Mariprofundus</taxon>
    </lineage>
</organism>
<keyword evidence="4" id="KW-1185">Reference proteome</keyword>
<proteinExistence type="predicted"/>
<dbReference type="HOGENOM" id="CLU_1383214_0_0_0"/>
<keyword evidence="2" id="KW-1133">Transmembrane helix</keyword>